<feature type="transmembrane region" description="Helical" evidence="2">
    <location>
        <begin position="157"/>
        <end position="175"/>
    </location>
</feature>
<sequence length="228" mass="25043">MKSSLASIMPFLAGAMLTVFFSNWFSISQRLLANLTVYLVPDSNSAAAGSDSSSKARSRKPKSKKGRREELELQEQLMLIKVPKEYLPHRLFWGEYDKIMLLAVMVAGNLVGTHIMNVWYPVRNPILGPFAWVLLVGGMLTLVQTQHNSSTTPAVERIMGLAGGTVLCVVALLVLRHGRAAGFKWRRAYGGATARPPSGDGEGRRSRASAGSWGRWPRCRKGCREAEG</sequence>
<organism evidence="3 4">
    <name type="scientific">Cymbomonas tetramitiformis</name>
    <dbReference type="NCBI Taxonomy" id="36881"/>
    <lineage>
        <taxon>Eukaryota</taxon>
        <taxon>Viridiplantae</taxon>
        <taxon>Chlorophyta</taxon>
        <taxon>Pyramimonadophyceae</taxon>
        <taxon>Pyramimonadales</taxon>
        <taxon>Pyramimonadaceae</taxon>
        <taxon>Cymbomonas</taxon>
    </lineage>
</organism>
<feature type="region of interest" description="Disordered" evidence="1">
    <location>
        <begin position="193"/>
        <end position="218"/>
    </location>
</feature>
<evidence type="ECO:0000256" key="1">
    <source>
        <dbReference type="SAM" id="MobiDB-lite"/>
    </source>
</evidence>
<feature type="transmembrane region" description="Helical" evidence="2">
    <location>
        <begin position="126"/>
        <end position="145"/>
    </location>
</feature>
<feature type="compositionally biased region" description="Basic residues" evidence="1">
    <location>
        <begin position="56"/>
        <end position="66"/>
    </location>
</feature>
<evidence type="ECO:0000313" key="3">
    <source>
        <dbReference type="EMBL" id="KAK3282075.1"/>
    </source>
</evidence>
<keyword evidence="4" id="KW-1185">Reference proteome</keyword>
<feature type="compositionally biased region" description="Low complexity" evidence="1">
    <location>
        <begin position="44"/>
        <end position="55"/>
    </location>
</feature>
<feature type="region of interest" description="Disordered" evidence="1">
    <location>
        <begin position="44"/>
        <end position="69"/>
    </location>
</feature>
<keyword evidence="2" id="KW-0472">Membrane</keyword>
<evidence type="ECO:0000256" key="2">
    <source>
        <dbReference type="SAM" id="Phobius"/>
    </source>
</evidence>
<dbReference type="AlphaFoldDB" id="A0AAE0GQ55"/>
<keyword evidence="2" id="KW-0812">Transmembrane</keyword>
<name>A0AAE0GQ55_9CHLO</name>
<proteinExistence type="predicted"/>
<dbReference type="Proteomes" id="UP001190700">
    <property type="component" value="Unassembled WGS sequence"/>
</dbReference>
<feature type="transmembrane region" description="Helical" evidence="2">
    <location>
        <begin position="99"/>
        <end position="119"/>
    </location>
</feature>
<accession>A0AAE0GQ55</accession>
<comment type="caution">
    <text evidence="3">The sequence shown here is derived from an EMBL/GenBank/DDBJ whole genome shotgun (WGS) entry which is preliminary data.</text>
</comment>
<reference evidence="3 4" key="1">
    <citation type="journal article" date="2015" name="Genome Biol. Evol.">
        <title>Comparative Genomics of a Bacterivorous Green Alga Reveals Evolutionary Causalities and Consequences of Phago-Mixotrophic Mode of Nutrition.</title>
        <authorList>
            <person name="Burns J.A."/>
            <person name="Paasch A."/>
            <person name="Narechania A."/>
            <person name="Kim E."/>
        </authorList>
    </citation>
    <scope>NUCLEOTIDE SEQUENCE [LARGE SCALE GENOMIC DNA]</scope>
    <source>
        <strain evidence="3 4">PLY_AMNH</strain>
    </source>
</reference>
<evidence type="ECO:0000313" key="4">
    <source>
        <dbReference type="Proteomes" id="UP001190700"/>
    </source>
</evidence>
<keyword evidence="2" id="KW-1133">Transmembrane helix</keyword>
<dbReference type="EMBL" id="LGRX02003558">
    <property type="protein sequence ID" value="KAK3282075.1"/>
    <property type="molecule type" value="Genomic_DNA"/>
</dbReference>
<protein>
    <submittedName>
        <fullName evidence="3">Uncharacterized protein</fullName>
    </submittedName>
</protein>
<gene>
    <name evidence="3" type="ORF">CYMTET_10170</name>
</gene>